<evidence type="ECO:0000313" key="3">
    <source>
        <dbReference type="Proteomes" id="UP000007266"/>
    </source>
</evidence>
<keyword evidence="1" id="KW-1133">Transmembrane helix</keyword>
<dbReference type="Proteomes" id="UP000007266">
    <property type="component" value="Unassembled WGS sequence"/>
</dbReference>
<reference evidence="2 3" key="1">
    <citation type="journal article" date="2008" name="Nature">
        <title>The genome of the model beetle and pest Tribolium castaneum.</title>
        <authorList>
            <consortium name="Tribolium Genome Sequencing Consortium"/>
            <person name="Richards S."/>
            <person name="Gibbs R.A."/>
            <person name="Weinstock G.M."/>
            <person name="Brown S.J."/>
            <person name="Denell R."/>
            <person name="Beeman R.W."/>
            <person name="Gibbs R."/>
            <person name="Beeman R.W."/>
            <person name="Brown S.J."/>
            <person name="Bucher G."/>
            <person name="Friedrich M."/>
            <person name="Grimmelikhuijzen C.J."/>
            <person name="Klingler M."/>
            <person name="Lorenzen M."/>
            <person name="Richards S."/>
            <person name="Roth S."/>
            <person name="Schroder R."/>
            <person name="Tautz D."/>
            <person name="Zdobnov E.M."/>
            <person name="Muzny D."/>
            <person name="Gibbs R.A."/>
            <person name="Weinstock G.M."/>
            <person name="Attaway T."/>
            <person name="Bell S."/>
            <person name="Buhay C.J."/>
            <person name="Chandrabose M.N."/>
            <person name="Chavez D."/>
            <person name="Clerk-Blankenburg K.P."/>
            <person name="Cree A."/>
            <person name="Dao M."/>
            <person name="Davis C."/>
            <person name="Chacko J."/>
            <person name="Dinh H."/>
            <person name="Dugan-Rocha S."/>
            <person name="Fowler G."/>
            <person name="Garner T.T."/>
            <person name="Garnes J."/>
            <person name="Gnirke A."/>
            <person name="Hawes A."/>
            <person name="Hernandez J."/>
            <person name="Hines S."/>
            <person name="Holder M."/>
            <person name="Hume J."/>
            <person name="Jhangiani S.N."/>
            <person name="Joshi V."/>
            <person name="Khan Z.M."/>
            <person name="Jackson L."/>
            <person name="Kovar C."/>
            <person name="Kowis A."/>
            <person name="Lee S."/>
            <person name="Lewis L.R."/>
            <person name="Margolis J."/>
            <person name="Morgan M."/>
            <person name="Nazareth L.V."/>
            <person name="Nguyen N."/>
            <person name="Okwuonu G."/>
            <person name="Parker D."/>
            <person name="Richards S."/>
            <person name="Ruiz S.J."/>
            <person name="Santibanez J."/>
            <person name="Savard J."/>
            <person name="Scherer S.E."/>
            <person name="Schneider B."/>
            <person name="Sodergren E."/>
            <person name="Tautz D."/>
            <person name="Vattahil S."/>
            <person name="Villasana D."/>
            <person name="White C.S."/>
            <person name="Wright R."/>
            <person name="Park Y."/>
            <person name="Beeman R.W."/>
            <person name="Lord J."/>
            <person name="Oppert B."/>
            <person name="Lorenzen M."/>
            <person name="Brown S."/>
            <person name="Wang L."/>
            <person name="Savard J."/>
            <person name="Tautz D."/>
            <person name="Richards S."/>
            <person name="Weinstock G."/>
            <person name="Gibbs R.A."/>
            <person name="Liu Y."/>
            <person name="Worley K."/>
            <person name="Weinstock G."/>
            <person name="Elsik C.G."/>
            <person name="Reese J.T."/>
            <person name="Elhaik E."/>
            <person name="Landan G."/>
            <person name="Graur D."/>
            <person name="Arensburger P."/>
            <person name="Atkinson P."/>
            <person name="Beeman R.W."/>
            <person name="Beidler J."/>
            <person name="Brown S.J."/>
            <person name="Demuth J.P."/>
            <person name="Drury D.W."/>
            <person name="Du Y.Z."/>
            <person name="Fujiwara H."/>
            <person name="Lorenzen M."/>
            <person name="Maselli V."/>
            <person name="Osanai M."/>
            <person name="Park Y."/>
            <person name="Robertson H.M."/>
            <person name="Tu Z."/>
            <person name="Wang J.J."/>
            <person name="Wang S."/>
            <person name="Richards S."/>
            <person name="Song H."/>
            <person name="Zhang L."/>
            <person name="Sodergren E."/>
            <person name="Werner D."/>
            <person name="Stanke M."/>
            <person name="Morgenstern B."/>
            <person name="Solovyev V."/>
            <person name="Kosarev P."/>
            <person name="Brown G."/>
            <person name="Chen H.C."/>
            <person name="Ermolaeva O."/>
            <person name="Hlavina W."/>
            <person name="Kapustin Y."/>
            <person name="Kiryutin B."/>
            <person name="Kitts P."/>
            <person name="Maglott D."/>
            <person name="Pruitt K."/>
            <person name="Sapojnikov V."/>
            <person name="Souvorov A."/>
            <person name="Mackey A.J."/>
            <person name="Waterhouse R.M."/>
            <person name="Wyder S."/>
            <person name="Zdobnov E.M."/>
            <person name="Zdobnov E.M."/>
            <person name="Wyder S."/>
            <person name="Kriventseva E.V."/>
            <person name="Kadowaki T."/>
            <person name="Bork P."/>
            <person name="Aranda M."/>
            <person name="Bao R."/>
            <person name="Beermann A."/>
            <person name="Berns N."/>
            <person name="Bolognesi R."/>
            <person name="Bonneton F."/>
            <person name="Bopp D."/>
            <person name="Brown S.J."/>
            <person name="Bucher G."/>
            <person name="Butts T."/>
            <person name="Chaumot A."/>
            <person name="Denell R.E."/>
            <person name="Ferrier D.E."/>
            <person name="Friedrich M."/>
            <person name="Gordon C.M."/>
            <person name="Jindra M."/>
            <person name="Klingler M."/>
            <person name="Lan Q."/>
            <person name="Lattorff H.M."/>
            <person name="Laudet V."/>
            <person name="von Levetsow C."/>
            <person name="Liu Z."/>
            <person name="Lutz R."/>
            <person name="Lynch J.A."/>
            <person name="da Fonseca R.N."/>
            <person name="Posnien N."/>
            <person name="Reuter R."/>
            <person name="Roth S."/>
            <person name="Savard J."/>
            <person name="Schinko J.B."/>
            <person name="Schmitt C."/>
            <person name="Schoppmeier M."/>
            <person name="Schroder R."/>
            <person name="Shippy T.D."/>
            <person name="Simonnet F."/>
            <person name="Marques-Souza H."/>
            <person name="Tautz D."/>
            <person name="Tomoyasu Y."/>
            <person name="Trauner J."/>
            <person name="Van der Zee M."/>
            <person name="Vervoort M."/>
            <person name="Wittkopp N."/>
            <person name="Wimmer E.A."/>
            <person name="Yang X."/>
            <person name="Jones A.K."/>
            <person name="Sattelle D.B."/>
            <person name="Ebert P.R."/>
            <person name="Nelson D."/>
            <person name="Scott J.G."/>
            <person name="Beeman R.W."/>
            <person name="Muthukrishnan S."/>
            <person name="Kramer K.J."/>
            <person name="Arakane Y."/>
            <person name="Beeman R.W."/>
            <person name="Zhu Q."/>
            <person name="Hogenkamp D."/>
            <person name="Dixit R."/>
            <person name="Oppert B."/>
            <person name="Jiang H."/>
            <person name="Zou Z."/>
            <person name="Marshall J."/>
            <person name="Elpidina E."/>
            <person name="Vinokurov K."/>
            <person name="Oppert C."/>
            <person name="Zou Z."/>
            <person name="Evans J."/>
            <person name="Lu Z."/>
            <person name="Zhao P."/>
            <person name="Sumathipala N."/>
            <person name="Altincicek B."/>
            <person name="Vilcinskas A."/>
            <person name="Williams M."/>
            <person name="Hultmark D."/>
            <person name="Hetru C."/>
            <person name="Jiang H."/>
            <person name="Grimmelikhuijzen C.J."/>
            <person name="Hauser F."/>
            <person name="Cazzamali G."/>
            <person name="Williamson M."/>
            <person name="Park Y."/>
            <person name="Li B."/>
            <person name="Tanaka Y."/>
            <person name="Predel R."/>
            <person name="Neupert S."/>
            <person name="Schachtner J."/>
            <person name="Verleyen P."/>
            <person name="Raible F."/>
            <person name="Bork P."/>
            <person name="Friedrich M."/>
            <person name="Walden K.K."/>
            <person name="Robertson H.M."/>
            <person name="Angeli S."/>
            <person name="Foret S."/>
            <person name="Bucher G."/>
            <person name="Schuetz S."/>
            <person name="Maleszka R."/>
            <person name="Wimmer E.A."/>
            <person name="Beeman R.W."/>
            <person name="Lorenzen M."/>
            <person name="Tomoyasu Y."/>
            <person name="Miller S.C."/>
            <person name="Grossmann D."/>
            <person name="Bucher G."/>
        </authorList>
    </citation>
    <scope>NUCLEOTIDE SEQUENCE [LARGE SCALE GENOMIC DNA]</scope>
    <source>
        <strain evidence="2 3">Georgia GA2</strain>
    </source>
</reference>
<evidence type="ECO:0000313" key="2">
    <source>
        <dbReference type="EMBL" id="EFA12303.1"/>
    </source>
</evidence>
<dbReference type="InParanoid" id="D2CG19"/>
<evidence type="ECO:0000256" key="1">
    <source>
        <dbReference type="SAM" id="Phobius"/>
    </source>
</evidence>
<dbReference type="AlphaFoldDB" id="D2CG19"/>
<sequence length="163" mass="19619">MLLPQQALKQRYHHRTFIFIITQQEMLFYIKLIIVAPNIIFSLLWGNKINFFLTKNLHLIIHRDTSPHSNHFHSIIKVFAIGKVSRNDNPKLELVQAVTRTRTLERRDAYRRRLVQNGILRSRSDLQGREYLAKFVTFPEKLLFQRVILKYDYKEKNTHCLRF</sequence>
<dbReference type="HOGENOM" id="CLU_1629224_0_0_1"/>
<gene>
    <name evidence="2" type="primary">GLEAN_05113</name>
    <name evidence="2" type="ORF">TcasGA2_TC005113</name>
</gene>
<reference evidence="2 3" key="2">
    <citation type="journal article" date="2010" name="Nucleic Acids Res.">
        <title>BeetleBase in 2010: revisions to provide comprehensive genomic information for Tribolium castaneum.</title>
        <authorList>
            <person name="Kim H.S."/>
            <person name="Murphy T."/>
            <person name="Xia J."/>
            <person name="Caragea D."/>
            <person name="Park Y."/>
            <person name="Beeman R.W."/>
            <person name="Lorenzen M.D."/>
            <person name="Butcher S."/>
            <person name="Manak J.R."/>
            <person name="Brown S.J."/>
        </authorList>
    </citation>
    <scope>NUCLEOTIDE SEQUENCE [LARGE SCALE GENOMIC DNA]</scope>
    <source>
        <strain evidence="2 3">Georgia GA2</strain>
    </source>
</reference>
<feature type="transmembrane region" description="Helical" evidence="1">
    <location>
        <begin position="26"/>
        <end position="45"/>
    </location>
</feature>
<accession>D2CG19</accession>
<keyword evidence="3" id="KW-1185">Reference proteome</keyword>
<keyword evidence="1" id="KW-0472">Membrane</keyword>
<organism evidence="2 3">
    <name type="scientific">Tribolium castaneum</name>
    <name type="common">Red flour beetle</name>
    <dbReference type="NCBI Taxonomy" id="7070"/>
    <lineage>
        <taxon>Eukaryota</taxon>
        <taxon>Metazoa</taxon>
        <taxon>Ecdysozoa</taxon>
        <taxon>Arthropoda</taxon>
        <taxon>Hexapoda</taxon>
        <taxon>Insecta</taxon>
        <taxon>Pterygota</taxon>
        <taxon>Neoptera</taxon>
        <taxon>Endopterygota</taxon>
        <taxon>Coleoptera</taxon>
        <taxon>Polyphaga</taxon>
        <taxon>Cucujiformia</taxon>
        <taxon>Tenebrionidae</taxon>
        <taxon>Tenebrionidae incertae sedis</taxon>
        <taxon>Tribolium</taxon>
    </lineage>
</organism>
<dbReference type="EMBL" id="KQ972316">
    <property type="protein sequence ID" value="EFA12303.1"/>
    <property type="molecule type" value="Genomic_DNA"/>
</dbReference>
<protein>
    <submittedName>
        <fullName evidence="2">Uncharacterized protein</fullName>
    </submittedName>
</protein>
<keyword evidence="1" id="KW-0812">Transmembrane</keyword>
<proteinExistence type="predicted"/>
<name>D2CG19_TRICA</name>